<evidence type="ECO:0000313" key="8">
    <source>
        <dbReference type="Proteomes" id="UP000320055"/>
    </source>
</evidence>
<proteinExistence type="predicted"/>
<keyword evidence="3 6" id="KW-0812">Transmembrane</keyword>
<protein>
    <submittedName>
        <fullName evidence="7">Putative membrane protein</fullName>
    </submittedName>
</protein>
<reference evidence="7 8" key="1">
    <citation type="submission" date="2019-01" db="EMBL/GenBank/DDBJ databases">
        <authorList>
            <person name="Brito A."/>
        </authorList>
    </citation>
    <scope>NUCLEOTIDE SEQUENCE [LARGE SCALE GENOMIC DNA]</scope>
    <source>
        <strain evidence="7">1</strain>
    </source>
</reference>
<dbReference type="PANTHER" id="PTHR30213">
    <property type="entry name" value="INNER MEMBRANE PROTEIN YHJD"/>
    <property type="match status" value="1"/>
</dbReference>
<dbReference type="EMBL" id="CAACVJ010000688">
    <property type="protein sequence ID" value="VEP18516.1"/>
    <property type="molecule type" value="Genomic_DNA"/>
</dbReference>
<keyword evidence="2" id="KW-1003">Cell membrane</keyword>
<dbReference type="RefSeq" id="WP_144867823.1">
    <property type="nucleotide sequence ID" value="NZ_LR213838.1"/>
</dbReference>
<evidence type="ECO:0000313" key="7">
    <source>
        <dbReference type="EMBL" id="VEP18516.1"/>
    </source>
</evidence>
<dbReference type="AlphaFoldDB" id="A0A563W4C4"/>
<dbReference type="PIRSF" id="PIRSF035875">
    <property type="entry name" value="RNase_BN"/>
    <property type="match status" value="1"/>
</dbReference>
<feature type="transmembrane region" description="Helical" evidence="6">
    <location>
        <begin position="221"/>
        <end position="244"/>
    </location>
</feature>
<dbReference type="InterPro" id="IPR017039">
    <property type="entry name" value="Virul_fac_BrkB"/>
</dbReference>
<dbReference type="PANTHER" id="PTHR30213:SF0">
    <property type="entry name" value="UPF0761 MEMBRANE PROTEIN YIHY"/>
    <property type="match status" value="1"/>
</dbReference>
<keyword evidence="8" id="KW-1185">Reference proteome</keyword>
<feature type="transmembrane region" description="Helical" evidence="6">
    <location>
        <begin position="298"/>
        <end position="320"/>
    </location>
</feature>
<sequence>MLDFIRFLGYLNWQIVRKTIAQTISKRLSGLSAEMAFNAMLGFFPAIITVLTAISLFENSVATTLGDLAIRFADIIPKQVWNLLINFTEEVKVSQGKSWFSLSFIAAIWIISGVIGSAINAIDNINQVPSTKRRPFWKNKIIAILLTIGTIFLLITACFLLIIGDLLLRIALQQNWGQLLLLTWKIFSIITIFAIVIITLSTIYQIQQQRKKQQNSEEKNIVITIIIGVGIIFVQLVYSIFIFVQSLIVNFNVEQTLSTFLVSIWRLLSFPMGLGIVAFAFAFIYYFGCSCRPPRTPLMPGAILAAIFWAIVSAAFRYYVSHVGVYNKVYGALGTAIVLLLWLYLSSLVMLLGEQLNVTVGKEIAENKNQERLESK</sequence>
<evidence type="ECO:0000256" key="1">
    <source>
        <dbReference type="ARBA" id="ARBA00004651"/>
    </source>
</evidence>
<name>A0A563W4C4_9CYAN</name>
<evidence type="ECO:0000256" key="4">
    <source>
        <dbReference type="ARBA" id="ARBA00022989"/>
    </source>
</evidence>
<feature type="transmembrane region" description="Helical" evidence="6">
    <location>
        <begin position="99"/>
        <end position="122"/>
    </location>
</feature>
<evidence type="ECO:0000256" key="5">
    <source>
        <dbReference type="ARBA" id="ARBA00023136"/>
    </source>
</evidence>
<feature type="transmembrane region" description="Helical" evidence="6">
    <location>
        <begin position="35"/>
        <end position="57"/>
    </location>
</feature>
<accession>A0A563W4C4</accession>
<comment type="subcellular location">
    <subcellularLocation>
        <location evidence="1">Cell membrane</location>
        <topology evidence="1">Multi-pass membrane protein</topology>
    </subcellularLocation>
</comment>
<dbReference type="Proteomes" id="UP000320055">
    <property type="component" value="Unassembled WGS sequence"/>
</dbReference>
<feature type="transmembrane region" description="Helical" evidence="6">
    <location>
        <begin position="332"/>
        <end position="352"/>
    </location>
</feature>
<dbReference type="OrthoDB" id="9775903at2"/>
<feature type="transmembrane region" description="Helical" evidence="6">
    <location>
        <begin position="176"/>
        <end position="200"/>
    </location>
</feature>
<organism evidence="7 8">
    <name type="scientific">Hyella patelloides LEGE 07179</name>
    <dbReference type="NCBI Taxonomy" id="945734"/>
    <lineage>
        <taxon>Bacteria</taxon>
        <taxon>Bacillati</taxon>
        <taxon>Cyanobacteriota</taxon>
        <taxon>Cyanophyceae</taxon>
        <taxon>Pleurocapsales</taxon>
        <taxon>Hyellaceae</taxon>
        <taxon>Hyella</taxon>
    </lineage>
</organism>
<dbReference type="GO" id="GO:0005886">
    <property type="term" value="C:plasma membrane"/>
    <property type="evidence" value="ECO:0007669"/>
    <property type="project" value="UniProtKB-SubCell"/>
</dbReference>
<evidence type="ECO:0000256" key="6">
    <source>
        <dbReference type="SAM" id="Phobius"/>
    </source>
</evidence>
<feature type="transmembrane region" description="Helical" evidence="6">
    <location>
        <begin position="142"/>
        <end position="164"/>
    </location>
</feature>
<keyword evidence="4 6" id="KW-1133">Transmembrane helix</keyword>
<dbReference type="Pfam" id="PF03631">
    <property type="entry name" value="Virul_fac_BrkB"/>
    <property type="match status" value="1"/>
</dbReference>
<gene>
    <name evidence="7" type="ORF">H1P_800007</name>
</gene>
<keyword evidence="5 6" id="KW-0472">Membrane</keyword>
<evidence type="ECO:0000256" key="3">
    <source>
        <dbReference type="ARBA" id="ARBA00022692"/>
    </source>
</evidence>
<feature type="transmembrane region" description="Helical" evidence="6">
    <location>
        <begin position="264"/>
        <end position="286"/>
    </location>
</feature>
<evidence type="ECO:0000256" key="2">
    <source>
        <dbReference type="ARBA" id="ARBA00022475"/>
    </source>
</evidence>